<dbReference type="OrthoDB" id="5144858at2"/>
<keyword evidence="2" id="KW-1185">Reference proteome</keyword>
<dbReference type="EMBL" id="FMZZ01000015">
    <property type="protein sequence ID" value="SDD68645.1"/>
    <property type="molecule type" value="Genomic_DNA"/>
</dbReference>
<organism evidence="1 2">
    <name type="scientific">Actinokineospora iranica</name>
    <dbReference type="NCBI Taxonomy" id="1271860"/>
    <lineage>
        <taxon>Bacteria</taxon>
        <taxon>Bacillati</taxon>
        <taxon>Actinomycetota</taxon>
        <taxon>Actinomycetes</taxon>
        <taxon>Pseudonocardiales</taxon>
        <taxon>Pseudonocardiaceae</taxon>
        <taxon>Actinokineospora</taxon>
    </lineage>
</organism>
<reference evidence="2" key="1">
    <citation type="submission" date="2016-10" db="EMBL/GenBank/DDBJ databases">
        <authorList>
            <person name="Varghese N."/>
            <person name="Submissions S."/>
        </authorList>
    </citation>
    <scope>NUCLEOTIDE SEQUENCE [LARGE SCALE GENOMIC DNA]</scope>
    <source>
        <strain evidence="2">IBRC-M 10403</strain>
    </source>
</reference>
<evidence type="ECO:0000313" key="1">
    <source>
        <dbReference type="EMBL" id="SDD68645.1"/>
    </source>
</evidence>
<dbReference type="Proteomes" id="UP000199501">
    <property type="component" value="Unassembled WGS sequence"/>
</dbReference>
<sequence length="311" mass="34755">MVEQNPAARRIKLDMTVVVDVVDAESLTREAVAQIAATEFSGGPDRTPEQERDEYIANVTADLAVAVQWLTDPMAVIDHPGAEPSEASCDAVEIDEHGFPVNTGPDFDALFEVCRCGSDDDCDTCSGFQVTPHTAHALHSALTFYADMAYDDVIDHGDDPVTDDDFWHLFDEYPRITHRQDAIWRRQAARAYDDLAADLAHGDWPQPHNPAEEMALHLALRWAQDALTDGIITPYQSTGEPHPDDHDWETLLDALTQDTDILDLFHPDTDGIEDPASEQNKSIGMGDYRPAAWFTPFNNMDGRDPRRPFRR</sequence>
<dbReference type="AlphaFoldDB" id="A0A1G6WUE6"/>
<dbReference type="RefSeq" id="WP_091455715.1">
    <property type="nucleotide sequence ID" value="NZ_FMZZ01000015.1"/>
</dbReference>
<name>A0A1G6WUE6_9PSEU</name>
<proteinExistence type="predicted"/>
<evidence type="ECO:0000313" key="2">
    <source>
        <dbReference type="Proteomes" id="UP000199501"/>
    </source>
</evidence>
<accession>A0A1G6WUE6</accession>
<gene>
    <name evidence="1" type="ORF">SAMN05216174_115145</name>
</gene>
<protein>
    <submittedName>
        <fullName evidence="1">Uncharacterized protein</fullName>
    </submittedName>
</protein>